<accession>A0ACB9WFM7</accession>
<evidence type="ECO:0000313" key="2">
    <source>
        <dbReference type="Proteomes" id="UP001057452"/>
    </source>
</evidence>
<organism evidence="1 2">
    <name type="scientific">Chaenocephalus aceratus</name>
    <name type="common">Blackfin icefish</name>
    <name type="synonym">Chaenichthys aceratus</name>
    <dbReference type="NCBI Taxonomy" id="36190"/>
    <lineage>
        <taxon>Eukaryota</taxon>
        <taxon>Metazoa</taxon>
        <taxon>Chordata</taxon>
        <taxon>Craniata</taxon>
        <taxon>Vertebrata</taxon>
        <taxon>Euteleostomi</taxon>
        <taxon>Actinopterygii</taxon>
        <taxon>Neopterygii</taxon>
        <taxon>Teleostei</taxon>
        <taxon>Neoteleostei</taxon>
        <taxon>Acanthomorphata</taxon>
        <taxon>Eupercaria</taxon>
        <taxon>Perciformes</taxon>
        <taxon>Notothenioidei</taxon>
        <taxon>Channichthyidae</taxon>
        <taxon>Chaenocephalus</taxon>
    </lineage>
</organism>
<keyword evidence="2" id="KW-1185">Reference proteome</keyword>
<dbReference type="Proteomes" id="UP001057452">
    <property type="component" value="Chromosome 22"/>
</dbReference>
<reference evidence="1" key="1">
    <citation type="submission" date="2022-05" db="EMBL/GenBank/DDBJ databases">
        <title>Chromosome-level genome of Chaenocephalus aceratus.</title>
        <authorList>
            <person name="Park H."/>
        </authorList>
    </citation>
    <scope>NUCLEOTIDE SEQUENCE</scope>
    <source>
        <strain evidence="1">KU_202001</strain>
    </source>
</reference>
<proteinExistence type="predicted"/>
<dbReference type="EMBL" id="CM043806">
    <property type="protein sequence ID" value="KAI4812290.1"/>
    <property type="molecule type" value="Genomic_DNA"/>
</dbReference>
<name>A0ACB9WFM7_CHAAC</name>
<comment type="caution">
    <text evidence="1">The sequence shown here is derived from an EMBL/GenBank/DDBJ whole genome shotgun (WGS) entry which is preliminary data.</text>
</comment>
<sequence>MVRSVFYCRKVIMKCPHYEYTMANNMDKSAAADSRVLHLKASPVKEPLPLKSQRPPAGVTTELFSHNNNTTKAVHNKENSTNKEHDWTLVEAFEDSGYLSLQNSHDNDYYDDDNDNHGEEEDEHIHKIPAAPLPPSNAAKHKKKTTPNNSPTKCKGRTECNRQVSLEVASTPVDCHKRRTVAYSLSSTPAEHHNNPNLPILKFQKTVCEELAKNYRKNKRYDWSIVNKVAERHLLDRVIGGHMGQEYIDVFSCLLSRNMRSILTNILALLGDMDLISCKKVSRTWRRFICEDAAVLSRCQRAEEALRESRNSTRQQGCGLTRDSVVSRMVFSCMQTLASPSTPSSSSSSSYRVNRRPAHSQKDIMPHQAYTRFNEYMQAASSLKTHESLRPCKLCGAPATHLSEVRRATCTSLNCQFDFCTYCQEKFHGSTPCRVVKSRSLFPTPKTTPILLGSARSKRGIRRL</sequence>
<gene>
    <name evidence="1" type="ORF">KUCAC02_023690</name>
</gene>
<evidence type="ECO:0000313" key="1">
    <source>
        <dbReference type="EMBL" id="KAI4812290.1"/>
    </source>
</evidence>
<protein>
    <submittedName>
        <fullName evidence="1">Uncharacterized protein</fullName>
    </submittedName>
</protein>